<dbReference type="RefSeq" id="WP_080530681.1">
    <property type="nucleotide sequence ID" value="NZ_CBDDTQ010000001.1"/>
</dbReference>
<dbReference type="InterPro" id="IPR021561">
    <property type="entry name" value="AbiEi_3"/>
</dbReference>
<feature type="domain" description="Transcriptional regulator AbiEi antitoxin N-terminal" evidence="1">
    <location>
        <begin position="5"/>
        <end position="94"/>
    </location>
</feature>
<evidence type="ECO:0000259" key="1">
    <source>
        <dbReference type="Pfam" id="PF17194"/>
    </source>
</evidence>
<sequence length="257" mass="28758">MSLSSPLEWAASLPMGQVATRQWLQARGASRHALDNTLKSGRLIAPARGLLARPGLPVTWEGVVVSLDRMMPDPVYVGGLSALERSGLGHYVTMASRVHLYSPGPAPAWLARLPVGVDWVWHVTTRLWDQQALQDSGSVREQRTPTLEGWPMASPEQAFLEVLADVPESVSFEHADNLMRGLSALSPRRLDTLLHACRHVRVKRLFFFFADRHPYPWRKRLDPADYDLGSGKRSVVRGGRLDRTYLITVPEVFHGQE</sequence>
<evidence type="ECO:0000313" key="2">
    <source>
        <dbReference type="EMBL" id="MCE7510449.1"/>
    </source>
</evidence>
<dbReference type="InterPro" id="IPR033455">
    <property type="entry name" value="AbiEi_3_N"/>
</dbReference>
<keyword evidence="3" id="KW-1185">Reference proteome</keyword>
<dbReference type="EMBL" id="JAJVKT010000024">
    <property type="protein sequence ID" value="MCE7510449.1"/>
    <property type="molecule type" value="Genomic_DNA"/>
</dbReference>
<dbReference type="Pfam" id="PF11459">
    <property type="entry name" value="AbiEi_3"/>
    <property type="match status" value="1"/>
</dbReference>
<protein>
    <submittedName>
        <fullName evidence="2">Type IV toxin-antitoxin system AbiEi family antitoxin</fullName>
    </submittedName>
</protein>
<gene>
    <name evidence="2" type="ORF">LZG35_17560</name>
</gene>
<comment type="caution">
    <text evidence="2">The sequence shown here is derived from an EMBL/GenBank/DDBJ whole genome shotgun (WGS) entry which is preliminary data.</text>
</comment>
<organism evidence="2 3">
    <name type="scientific">Alloalcanivorax xenomutans</name>
    <dbReference type="NCBI Taxonomy" id="1094342"/>
    <lineage>
        <taxon>Bacteria</taxon>
        <taxon>Pseudomonadati</taxon>
        <taxon>Pseudomonadota</taxon>
        <taxon>Gammaproteobacteria</taxon>
        <taxon>Oceanospirillales</taxon>
        <taxon>Alcanivoracaceae</taxon>
        <taxon>Alloalcanivorax</taxon>
    </lineage>
</organism>
<reference evidence="2" key="1">
    <citation type="submission" date="2022-01" db="EMBL/GenBank/DDBJ databases">
        <authorList>
            <person name="Karlyshev A.V."/>
            <person name="Jaspars M."/>
        </authorList>
    </citation>
    <scope>NUCLEOTIDE SEQUENCE</scope>
    <source>
        <strain evidence="2">AGSA3-2</strain>
    </source>
</reference>
<evidence type="ECO:0000313" key="3">
    <source>
        <dbReference type="Proteomes" id="UP001107961"/>
    </source>
</evidence>
<dbReference type="AlphaFoldDB" id="A0A9Q3ZH62"/>
<accession>A0A9Q3ZH62</accession>
<dbReference type="Pfam" id="PF17194">
    <property type="entry name" value="AbiEi_3_N"/>
    <property type="match status" value="1"/>
</dbReference>
<dbReference type="Proteomes" id="UP001107961">
    <property type="component" value="Unassembled WGS sequence"/>
</dbReference>
<name>A0A9Q3ZH62_9GAMM</name>
<dbReference type="KEGG" id="axe:P40_06990"/>
<proteinExistence type="predicted"/>